<dbReference type="RefSeq" id="WP_267223858.1">
    <property type="nucleotide sequence ID" value="NZ_JAPCWC010000028.1"/>
</dbReference>
<evidence type="ECO:0000313" key="2">
    <source>
        <dbReference type="EMBL" id="MFC0686407.1"/>
    </source>
</evidence>
<evidence type="ECO:0000256" key="1">
    <source>
        <dbReference type="SAM" id="MobiDB-lite"/>
    </source>
</evidence>
<name>A0ABV6SAX5_9SPHN</name>
<dbReference type="GO" id="GO:0008233">
    <property type="term" value="F:peptidase activity"/>
    <property type="evidence" value="ECO:0007669"/>
    <property type="project" value="UniProtKB-KW"/>
</dbReference>
<dbReference type="GO" id="GO:0006508">
    <property type="term" value="P:proteolysis"/>
    <property type="evidence" value="ECO:0007669"/>
    <property type="project" value="UniProtKB-KW"/>
</dbReference>
<dbReference type="Pfam" id="PF10123">
    <property type="entry name" value="Mu-like_Pro"/>
    <property type="match status" value="1"/>
</dbReference>
<comment type="caution">
    <text evidence="2">The sequence shown here is derived from an EMBL/GenBank/DDBJ whole genome shotgun (WGS) entry which is preliminary data.</text>
</comment>
<keyword evidence="2" id="KW-0378">Hydrolase</keyword>
<dbReference type="EMBL" id="JBHLTM010000067">
    <property type="protein sequence ID" value="MFC0686407.1"/>
    <property type="molecule type" value="Genomic_DNA"/>
</dbReference>
<accession>A0ABV6SAX5</accession>
<reference evidence="2 3" key="1">
    <citation type="submission" date="2024-09" db="EMBL/GenBank/DDBJ databases">
        <authorList>
            <person name="Sun Q."/>
            <person name="Mori K."/>
        </authorList>
    </citation>
    <scope>NUCLEOTIDE SEQUENCE [LARGE SCALE GENOMIC DNA]</scope>
    <source>
        <strain evidence="2 3">CICC 11035S</strain>
    </source>
</reference>
<keyword evidence="2" id="KW-0645">Protease</keyword>
<dbReference type="Proteomes" id="UP001589858">
    <property type="component" value="Unassembled WGS sequence"/>
</dbReference>
<dbReference type="InterPro" id="IPR012106">
    <property type="entry name" value="Phage_Mu_Gp1"/>
</dbReference>
<dbReference type="PIRSF" id="PIRSF016624">
    <property type="entry name" value="Mu_prophg_I"/>
    <property type="match status" value="1"/>
</dbReference>
<organism evidence="2 3">
    <name type="scientific">Novosphingobium clariflavum</name>
    <dbReference type="NCBI Taxonomy" id="2029884"/>
    <lineage>
        <taxon>Bacteria</taxon>
        <taxon>Pseudomonadati</taxon>
        <taxon>Pseudomonadota</taxon>
        <taxon>Alphaproteobacteria</taxon>
        <taxon>Sphingomonadales</taxon>
        <taxon>Sphingomonadaceae</taxon>
        <taxon>Novosphingobium</taxon>
    </lineage>
</organism>
<keyword evidence="3" id="KW-1185">Reference proteome</keyword>
<feature type="compositionally biased region" description="Basic and acidic residues" evidence="1">
    <location>
        <begin position="325"/>
        <end position="336"/>
    </location>
</feature>
<gene>
    <name evidence="2" type="ORF">ACFFF8_17620</name>
</gene>
<evidence type="ECO:0000313" key="3">
    <source>
        <dbReference type="Proteomes" id="UP001589858"/>
    </source>
</evidence>
<feature type="region of interest" description="Disordered" evidence="1">
    <location>
        <begin position="318"/>
        <end position="337"/>
    </location>
</feature>
<protein>
    <submittedName>
        <fullName evidence="2">Phage protease</fullName>
    </submittedName>
</protein>
<proteinExistence type="predicted"/>
<sequence length="362" mass="38172">MTKPAAPTDTEAAMMSAIEVAPEGEVSRRVLLVPYGKLYGRDGRGPWLLEGKDHAEQVLDATRQHLGQGEFLINYDHQSEYSAVPGTGGQAKAAGWIKPDALLAGDDGIYADVDWTPAAEAALNAREYRYQSPHFRYSRSTGRLTRLTNAALTNSPNLDLPALASQQPGASTEGVPMTMIALASLAAALAMPATAGEADVLAAIGGLKKRADDGDAALNSTRETLGLGDDADTAAVLNAIGGLKAGDTPDPTKWVPKAGYDELKGRVDRLDEDRVLNMVDQAVEGGKLAPSMRDWAISLGKKDEAALNSYLGVAPTFNPGATVKGDPKPEKGKLTEDEAAICSKLGLSEDAYLKSRDEEGNL</sequence>